<feature type="domain" description="Histidine kinase/HSP90-like ATPase" evidence="1">
    <location>
        <begin position="4"/>
        <end position="111"/>
    </location>
</feature>
<gene>
    <name evidence="2" type="ORF">S06H3_28509</name>
</gene>
<organism evidence="2">
    <name type="scientific">marine sediment metagenome</name>
    <dbReference type="NCBI Taxonomy" id="412755"/>
    <lineage>
        <taxon>unclassified sequences</taxon>
        <taxon>metagenomes</taxon>
        <taxon>ecological metagenomes</taxon>
    </lineage>
</organism>
<protein>
    <recommendedName>
        <fullName evidence="1">Histidine kinase/HSP90-like ATPase domain-containing protein</fullName>
    </recommendedName>
</protein>
<name>X1PEL5_9ZZZZ</name>
<sequence length="114" mass="13215">MWRARKLSVKQGELVALAVDEALSAIIRHAHGMRRPGEITIELDINNVRFNALIKDKTDSFDLYPLSESEQRISLEKVKKYQLGTFLICTIMDEVTYNYKKGFQNELQLIKFIP</sequence>
<reference evidence="2" key="1">
    <citation type="journal article" date="2014" name="Front. Microbiol.">
        <title>High frequency of phylogenetically diverse reductive dehalogenase-homologous genes in deep subseafloor sedimentary metagenomes.</title>
        <authorList>
            <person name="Kawai M."/>
            <person name="Futagami T."/>
            <person name="Toyoda A."/>
            <person name="Takaki Y."/>
            <person name="Nishi S."/>
            <person name="Hori S."/>
            <person name="Arai W."/>
            <person name="Tsubouchi T."/>
            <person name="Morono Y."/>
            <person name="Uchiyama I."/>
            <person name="Ito T."/>
            <person name="Fujiyama A."/>
            <person name="Inagaki F."/>
            <person name="Takami H."/>
        </authorList>
    </citation>
    <scope>NUCLEOTIDE SEQUENCE</scope>
    <source>
        <strain evidence="2">Expedition CK06-06</strain>
    </source>
</reference>
<evidence type="ECO:0000259" key="1">
    <source>
        <dbReference type="Pfam" id="PF13581"/>
    </source>
</evidence>
<accession>X1PEL5</accession>
<comment type="caution">
    <text evidence="2">The sequence shown here is derived from an EMBL/GenBank/DDBJ whole genome shotgun (WGS) entry which is preliminary data.</text>
</comment>
<dbReference type="InterPro" id="IPR003594">
    <property type="entry name" value="HATPase_dom"/>
</dbReference>
<dbReference type="EMBL" id="BARV01016640">
    <property type="protein sequence ID" value="GAI29354.1"/>
    <property type="molecule type" value="Genomic_DNA"/>
</dbReference>
<evidence type="ECO:0000313" key="2">
    <source>
        <dbReference type="EMBL" id="GAI29354.1"/>
    </source>
</evidence>
<dbReference type="AlphaFoldDB" id="X1PEL5"/>
<dbReference type="CDD" id="cd16936">
    <property type="entry name" value="HATPase_RsbW-like"/>
    <property type="match status" value="1"/>
</dbReference>
<proteinExistence type="predicted"/>
<dbReference type="Gene3D" id="3.30.565.10">
    <property type="entry name" value="Histidine kinase-like ATPase, C-terminal domain"/>
    <property type="match status" value="1"/>
</dbReference>
<dbReference type="Pfam" id="PF13581">
    <property type="entry name" value="HATPase_c_2"/>
    <property type="match status" value="1"/>
</dbReference>
<dbReference type="InterPro" id="IPR036890">
    <property type="entry name" value="HATPase_C_sf"/>
</dbReference>